<evidence type="ECO:0000256" key="3">
    <source>
        <dbReference type="ARBA" id="ARBA00022448"/>
    </source>
</evidence>
<organism evidence="9 10">
    <name type="scientific">Metarhizium album (strain ARSEF 1941)</name>
    <dbReference type="NCBI Taxonomy" id="1081103"/>
    <lineage>
        <taxon>Eukaryota</taxon>
        <taxon>Fungi</taxon>
        <taxon>Dikarya</taxon>
        <taxon>Ascomycota</taxon>
        <taxon>Pezizomycotina</taxon>
        <taxon>Sordariomycetes</taxon>
        <taxon>Hypocreomycetidae</taxon>
        <taxon>Hypocreales</taxon>
        <taxon>Clavicipitaceae</taxon>
        <taxon>Metarhizium</taxon>
    </lineage>
</organism>
<keyword evidence="5 8" id="KW-1133">Transmembrane helix</keyword>
<dbReference type="Gene3D" id="1.10.4160.10">
    <property type="entry name" value="Hydantoin permease"/>
    <property type="match status" value="1"/>
</dbReference>
<dbReference type="GO" id="GO:0022857">
    <property type="term" value="F:transmembrane transporter activity"/>
    <property type="evidence" value="ECO:0007669"/>
    <property type="project" value="InterPro"/>
</dbReference>
<evidence type="ECO:0000256" key="2">
    <source>
        <dbReference type="ARBA" id="ARBA00008974"/>
    </source>
</evidence>
<feature type="transmembrane region" description="Helical" evidence="8">
    <location>
        <begin position="207"/>
        <end position="227"/>
    </location>
</feature>
<feature type="transmembrane region" description="Helical" evidence="8">
    <location>
        <begin position="143"/>
        <end position="169"/>
    </location>
</feature>
<dbReference type="OrthoDB" id="2116389at2759"/>
<evidence type="ECO:0000256" key="4">
    <source>
        <dbReference type="ARBA" id="ARBA00022692"/>
    </source>
</evidence>
<evidence type="ECO:0000256" key="7">
    <source>
        <dbReference type="PIRNR" id="PIRNR002744"/>
    </source>
</evidence>
<dbReference type="Proteomes" id="UP000030816">
    <property type="component" value="Unassembled WGS sequence"/>
</dbReference>
<feature type="transmembrane region" description="Helical" evidence="8">
    <location>
        <begin position="372"/>
        <end position="393"/>
    </location>
</feature>
<keyword evidence="10" id="KW-1185">Reference proteome</keyword>
<dbReference type="PANTHER" id="PTHR31806:SF5">
    <property type="entry name" value="PURINE-CYTOSINE PERMEASE FCY21"/>
    <property type="match status" value="1"/>
</dbReference>
<feature type="transmembrane region" description="Helical" evidence="8">
    <location>
        <begin position="239"/>
        <end position="258"/>
    </location>
</feature>
<feature type="transmembrane region" description="Helical" evidence="8">
    <location>
        <begin position="103"/>
        <end position="123"/>
    </location>
</feature>
<feature type="transmembrane region" description="Helical" evidence="8">
    <location>
        <begin position="278"/>
        <end position="302"/>
    </location>
</feature>
<keyword evidence="3 7" id="KW-0813">Transport</keyword>
<accession>A0A0B2WUY2</accession>
<feature type="transmembrane region" description="Helical" evidence="8">
    <location>
        <begin position="399"/>
        <end position="420"/>
    </location>
</feature>
<dbReference type="RefSeq" id="XP_040678515.1">
    <property type="nucleotide sequence ID" value="XM_040823262.1"/>
</dbReference>
<keyword evidence="6 7" id="KW-0472">Membrane</keyword>
<reference evidence="9 10" key="1">
    <citation type="journal article" date="2014" name="Proc. Natl. Acad. Sci. U.S.A.">
        <title>Trajectory and genomic determinants of fungal-pathogen speciation and host adaptation.</title>
        <authorList>
            <person name="Hu X."/>
            <person name="Xiao G."/>
            <person name="Zheng P."/>
            <person name="Shang Y."/>
            <person name="Su Y."/>
            <person name="Zhang X."/>
            <person name="Liu X."/>
            <person name="Zhan S."/>
            <person name="St Leger R.J."/>
            <person name="Wang C."/>
        </authorList>
    </citation>
    <scope>NUCLEOTIDE SEQUENCE [LARGE SCALE GENOMIC DNA]</scope>
    <source>
        <strain evidence="9 10">ARSEF 1941</strain>
    </source>
</reference>
<evidence type="ECO:0000256" key="6">
    <source>
        <dbReference type="ARBA" id="ARBA00023136"/>
    </source>
</evidence>
<keyword evidence="4 8" id="KW-0812">Transmembrane</keyword>
<evidence type="ECO:0000256" key="5">
    <source>
        <dbReference type="ARBA" id="ARBA00022989"/>
    </source>
</evidence>
<evidence type="ECO:0000256" key="8">
    <source>
        <dbReference type="SAM" id="Phobius"/>
    </source>
</evidence>
<sequence length="503" mass="53551">MPSLPVLISPYSVRYPEAFASRSSRRKRDPPLGVGRAEPAAFLEHIHRLVLHQLQHPWVRRPRPCARSRTRKASLTDAASPDSIAFGMLGPLVYRLSLRDSTLVIVFFNLLATTAAGILATIGPKTGMRQMIHARYSFGRRLASIPVLFNLATLAGFNAVICVVGGQCLSAVSSGTVTPDVGIVVISVLSLVVSFAGFQVLHVFETLSFIPALISIVIAAGVGGSGLQRQSHVATPAAAADLLTFGMVVAGYQIPWGAIASDLTTYFDPKVSSWRVFLYTYTGLLIPAVLLMSLGAAVAGALPGNPSWEQGNDAYGVGGVLAAMLSSAGGFGKFVVVLQTLSLLGNTCGSFYAITLNFQALAPILGRVPRCAFAVAITAAIIPVAMYASRNFLASLSNFIAMISYWSAAYVGIVMADHVVIRRCRFDSYDAAVWDQGGRLPLGVAAISSGVIAFGLVVPCVKEEWYVGPVAQKTGDVGFEVAFVLSTLAYVPLRLLERRLTRR</sequence>
<dbReference type="GeneID" id="63738919"/>
<feature type="transmembrane region" description="Helical" evidence="8">
    <location>
        <begin position="343"/>
        <end position="365"/>
    </location>
</feature>
<proteinExistence type="inferred from homology"/>
<feature type="transmembrane region" description="Helical" evidence="8">
    <location>
        <begin position="314"/>
        <end position="337"/>
    </location>
</feature>
<evidence type="ECO:0000313" key="10">
    <source>
        <dbReference type="Proteomes" id="UP000030816"/>
    </source>
</evidence>
<name>A0A0B2WUY2_METAS</name>
<comment type="subcellular location">
    <subcellularLocation>
        <location evidence="1">Membrane</location>
        <topology evidence="1">Multi-pass membrane protein</topology>
    </subcellularLocation>
</comment>
<gene>
    <name evidence="9" type="ORF">MAM_04464</name>
</gene>
<evidence type="ECO:0000256" key="1">
    <source>
        <dbReference type="ARBA" id="ARBA00004141"/>
    </source>
</evidence>
<protein>
    <submittedName>
        <fullName evidence="9">Purine-cytosine permease FCY22</fullName>
    </submittedName>
</protein>
<dbReference type="InterPro" id="IPR001248">
    <property type="entry name" value="Pur-cyt_permease"/>
</dbReference>
<comment type="caution">
    <text evidence="9">The sequence shown here is derived from an EMBL/GenBank/DDBJ whole genome shotgun (WGS) entry which is preliminary data.</text>
</comment>
<dbReference type="GO" id="GO:0005886">
    <property type="term" value="C:plasma membrane"/>
    <property type="evidence" value="ECO:0007669"/>
    <property type="project" value="TreeGrafter"/>
</dbReference>
<feature type="transmembrane region" description="Helical" evidence="8">
    <location>
        <begin position="440"/>
        <end position="457"/>
    </location>
</feature>
<feature type="transmembrane region" description="Helical" evidence="8">
    <location>
        <begin position="181"/>
        <end position="201"/>
    </location>
</feature>
<dbReference type="Pfam" id="PF02133">
    <property type="entry name" value="Transp_cyt_pur"/>
    <property type="match status" value="1"/>
</dbReference>
<dbReference type="AlphaFoldDB" id="A0A0B2WUY2"/>
<dbReference type="InterPro" id="IPR026030">
    <property type="entry name" value="Pur-cyt_permease_Fcy2/21/22"/>
</dbReference>
<evidence type="ECO:0000313" key="9">
    <source>
        <dbReference type="EMBL" id="KHN97449.1"/>
    </source>
</evidence>
<comment type="similarity">
    <text evidence="2 7">Belongs to the purine-cytosine permease (2.A.39) family.</text>
</comment>
<dbReference type="HOGENOM" id="CLU_026016_2_0_1"/>
<dbReference type="PIRSF" id="PIRSF002744">
    <property type="entry name" value="Pur-cyt_permease"/>
    <property type="match status" value="1"/>
</dbReference>
<dbReference type="EMBL" id="AZHE01000010">
    <property type="protein sequence ID" value="KHN97449.1"/>
    <property type="molecule type" value="Genomic_DNA"/>
</dbReference>
<dbReference type="PANTHER" id="PTHR31806">
    <property type="entry name" value="PURINE-CYTOSINE PERMEASE FCY2-RELATED"/>
    <property type="match status" value="1"/>
</dbReference>
<dbReference type="STRING" id="1081103.A0A0B2WUY2"/>